<organism evidence="2 3">
    <name type="scientific">Dorea longicatena</name>
    <dbReference type="NCBI Taxonomy" id="88431"/>
    <lineage>
        <taxon>Bacteria</taxon>
        <taxon>Bacillati</taxon>
        <taxon>Bacillota</taxon>
        <taxon>Clostridia</taxon>
        <taxon>Lachnospirales</taxon>
        <taxon>Lachnospiraceae</taxon>
        <taxon>Dorea</taxon>
    </lineage>
</organism>
<feature type="transmembrane region" description="Helical" evidence="1">
    <location>
        <begin position="48"/>
        <end position="68"/>
    </location>
</feature>
<accession>A0A173SUP8</accession>
<proteinExistence type="predicted"/>
<evidence type="ECO:0000313" key="3">
    <source>
        <dbReference type="Proteomes" id="UP000095597"/>
    </source>
</evidence>
<keyword evidence="1" id="KW-1133">Transmembrane helix</keyword>
<evidence type="ECO:0000313" key="2">
    <source>
        <dbReference type="EMBL" id="CUM93487.1"/>
    </source>
</evidence>
<name>A0A173SUP8_9FIRM</name>
<dbReference type="RefSeq" id="WP_155515157.1">
    <property type="nucleotide sequence ID" value="NZ_CYXO01000005.1"/>
</dbReference>
<dbReference type="EMBL" id="CYXO01000005">
    <property type="protein sequence ID" value="CUM93487.1"/>
    <property type="molecule type" value="Genomic_DNA"/>
</dbReference>
<protein>
    <submittedName>
        <fullName evidence="2">Uncharacterized protein</fullName>
    </submittedName>
</protein>
<keyword evidence="1" id="KW-0472">Membrane</keyword>
<feature type="transmembrane region" description="Helical" evidence="1">
    <location>
        <begin position="12"/>
        <end position="28"/>
    </location>
</feature>
<reference evidence="2 3" key="1">
    <citation type="submission" date="2015-09" db="EMBL/GenBank/DDBJ databases">
        <authorList>
            <consortium name="Pathogen Informatics"/>
        </authorList>
    </citation>
    <scope>NUCLEOTIDE SEQUENCE [LARGE SCALE GENOMIC DNA]</scope>
    <source>
        <strain evidence="2 3">2789STDY5834961</strain>
    </source>
</reference>
<dbReference type="Proteomes" id="UP000095597">
    <property type="component" value="Unassembled WGS sequence"/>
</dbReference>
<evidence type="ECO:0000256" key="1">
    <source>
        <dbReference type="SAM" id="Phobius"/>
    </source>
</evidence>
<sequence length="72" mass="8797">MNNKNFDFKDLMQFGMFIISLLTFIYLICQQEIENPPSKKSWQDWVDFYYSIWPTTLSGCFLYNYNIIEIYL</sequence>
<dbReference type="AlphaFoldDB" id="A0A173SUP8"/>
<keyword evidence="1" id="KW-0812">Transmembrane</keyword>
<gene>
    <name evidence="2" type="ORF">ERS852573_01210</name>
</gene>